<dbReference type="PANTHER" id="PTHR33154:SF18">
    <property type="entry name" value="ARSENICAL RESISTANCE OPERON REPRESSOR"/>
    <property type="match status" value="1"/>
</dbReference>
<feature type="domain" description="HTH arsR-type" evidence="4">
    <location>
        <begin position="1"/>
        <end position="90"/>
    </location>
</feature>
<dbReference type="GO" id="GO:0003677">
    <property type="term" value="F:DNA binding"/>
    <property type="evidence" value="ECO:0007669"/>
    <property type="project" value="UniProtKB-KW"/>
</dbReference>
<dbReference type="PRINTS" id="PR00778">
    <property type="entry name" value="HTHARSR"/>
</dbReference>
<keyword evidence="6" id="KW-1185">Reference proteome</keyword>
<dbReference type="SMART" id="SM00418">
    <property type="entry name" value="HTH_ARSR"/>
    <property type="match status" value="1"/>
</dbReference>
<dbReference type="InterPro" id="IPR011991">
    <property type="entry name" value="ArsR-like_HTH"/>
</dbReference>
<dbReference type="RefSeq" id="WP_078718327.1">
    <property type="nucleotide sequence ID" value="NZ_FUYC01000029.1"/>
</dbReference>
<evidence type="ECO:0000313" key="5">
    <source>
        <dbReference type="EMBL" id="SKA96846.1"/>
    </source>
</evidence>
<name>A0A1T4Y535_9BACT</name>
<dbReference type="GO" id="GO:0003700">
    <property type="term" value="F:DNA-binding transcription factor activity"/>
    <property type="evidence" value="ECO:0007669"/>
    <property type="project" value="InterPro"/>
</dbReference>
<evidence type="ECO:0000259" key="4">
    <source>
        <dbReference type="PROSITE" id="PS50987"/>
    </source>
</evidence>
<organism evidence="5 6">
    <name type="scientific">Paucidesulfovibrio gracilis DSM 16080</name>
    <dbReference type="NCBI Taxonomy" id="1121449"/>
    <lineage>
        <taxon>Bacteria</taxon>
        <taxon>Pseudomonadati</taxon>
        <taxon>Thermodesulfobacteriota</taxon>
        <taxon>Desulfovibrionia</taxon>
        <taxon>Desulfovibrionales</taxon>
        <taxon>Desulfovibrionaceae</taxon>
        <taxon>Paucidesulfovibrio</taxon>
    </lineage>
</organism>
<dbReference type="NCBIfam" id="NF033788">
    <property type="entry name" value="HTH_metalloreg"/>
    <property type="match status" value="1"/>
</dbReference>
<accession>A0A1T4Y535</accession>
<protein>
    <submittedName>
        <fullName evidence="5">Transcriptional regulator, ArsR family</fullName>
    </submittedName>
</protein>
<dbReference type="EMBL" id="FUYC01000029">
    <property type="protein sequence ID" value="SKA96846.1"/>
    <property type="molecule type" value="Genomic_DNA"/>
</dbReference>
<dbReference type="PROSITE" id="PS50987">
    <property type="entry name" value="HTH_ARSR_2"/>
    <property type="match status" value="1"/>
</dbReference>
<dbReference type="Gene3D" id="1.10.10.10">
    <property type="entry name" value="Winged helix-like DNA-binding domain superfamily/Winged helix DNA-binding domain"/>
    <property type="match status" value="1"/>
</dbReference>
<dbReference type="AlphaFoldDB" id="A0A1T4Y535"/>
<dbReference type="PANTHER" id="PTHR33154">
    <property type="entry name" value="TRANSCRIPTIONAL REGULATOR, ARSR FAMILY"/>
    <property type="match status" value="1"/>
</dbReference>
<dbReference type="InterPro" id="IPR036390">
    <property type="entry name" value="WH_DNA-bd_sf"/>
</dbReference>
<proteinExistence type="predicted"/>
<evidence type="ECO:0000256" key="2">
    <source>
        <dbReference type="ARBA" id="ARBA00023125"/>
    </source>
</evidence>
<dbReference type="Pfam" id="PF01022">
    <property type="entry name" value="HTH_5"/>
    <property type="match status" value="1"/>
</dbReference>
<keyword evidence="2" id="KW-0238">DNA-binding</keyword>
<reference evidence="5 6" key="1">
    <citation type="submission" date="2017-02" db="EMBL/GenBank/DDBJ databases">
        <authorList>
            <person name="Peterson S.W."/>
        </authorList>
    </citation>
    <scope>NUCLEOTIDE SEQUENCE [LARGE SCALE GENOMIC DNA]</scope>
    <source>
        <strain evidence="5 6">DSM 16080</strain>
    </source>
</reference>
<evidence type="ECO:0000256" key="1">
    <source>
        <dbReference type="ARBA" id="ARBA00023015"/>
    </source>
</evidence>
<sequence length="101" mass="10982">MERQAAAFKALGHPARLRMVRALGGGEQCVCALRDVVGLDMSTVSRHLGVLRSAGIVEGEKRGTWMYYRLRLPCVIGFLQCLELQLSPDSERGGDHAGLDG</sequence>
<evidence type="ECO:0000313" key="6">
    <source>
        <dbReference type="Proteomes" id="UP000190027"/>
    </source>
</evidence>
<dbReference type="STRING" id="1121449.SAMN02745704_02786"/>
<dbReference type="InterPro" id="IPR051081">
    <property type="entry name" value="HTH_MetalResp_TranReg"/>
</dbReference>
<keyword evidence="3" id="KW-0804">Transcription</keyword>
<dbReference type="Proteomes" id="UP000190027">
    <property type="component" value="Unassembled WGS sequence"/>
</dbReference>
<gene>
    <name evidence="5" type="ORF">SAMN02745704_02786</name>
</gene>
<dbReference type="OrthoDB" id="9800049at2"/>
<keyword evidence="1" id="KW-0805">Transcription regulation</keyword>
<dbReference type="SUPFAM" id="SSF46785">
    <property type="entry name" value="Winged helix' DNA-binding domain"/>
    <property type="match status" value="1"/>
</dbReference>
<dbReference type="CDD" id="cd00090">
    <property type="entry name" value="HTH_ARSR"/>
    <property type="match status" value="1"/>
</dbReference>
<dbReference type="InterPro" id="IPR036388">
    <property type="entry name" value="WH-like_DNA-bd_sf"/>
</dbReference>
<dbReference type="InterPro" id="IPR001845">
    <property type="entry name" value="HTH_ArsR_DNA-bd_dom"/>
</dbReference>
<evidence type="ECO:0000256" key="3">
    <source>
        <dbReference type="ARBA" id="ARBA00023163"/>
    </source>
</evidence>